<dbReference type="CDD" id="cd03019">
    <property type="entry name" value="DsbA_DsbA"/>
    <property type="match status" value="1"/>
</dbReference>
<evidence type="ECO:0000256" key="5">
    <source>
        <dbReference type="ARBA" id="ARBA00022764"/>
    </source>
</evidence>
<dbReference type="Gene3D" id="3.40.30.10">
    <property type="entry name" value="Glutaredoxin"/>
    <property type="match status" value="1"/>
</dbReference>
<feature type="disulfide bond" description="Redox-active" evidence="8">
    <location>
        <begin position="49"/>
        <end position="52"/>
    </location>
</feature>
<dbReference type="NCBIfam" id="NF008198">
    <property type="entry name" value="PRK10954.1"/>
    <property type="match status" value="1"/>
</dbReference>
<evidence type="ECO:0000256" key="2">
    <source>
        <dbReference type="ARBA" id="ARBA00005791"/>
    </source>
</evidence>
<evidence type="ECO:0000256" key="7">
    <source>
        <dbReference type="ARBA" id="ARBA00023284"/>
    </source>
</evidence>
<evidence type="ECO:0000256" key="3">
    <source>
        <dbReference type="ARBA" id="ARBA00013831"/>
    </source>
</evidence>
<comment type="subcellular location">
    <subcellularLocation>
        <location evidence="1">Periplasm</location>
    </subcellularLocation>
</comment>
<evidence type="ECO:0000256" key="1">
    <source>
        <dbReference type="ARBA" id="ARBA00004418"/>
    </source>
</evidence>
<dbReference type="EMBL" id="UGMS01000002">
    <property type="protein sequence ID" value="STW66360.1"/>
    <property type="molecule type" value="Genomic_DNA"/>
</dbReference>
<dbReference type="AlphaFoldDB" id="A0A7H4PEN3"/>
<sequence>MKKIWLALAGMILAFSASAAQITDGKQYITLDKPVAGEPQVLEFFSFYCPHCYQFEEVLHVSDNVKKKLPEGVKMTKYHVEFLGPLGKDLTQAWAVAMALGVEDKITVPMFEAVQKNQTVQTVADIRKVFVDAGVKGEDYDAAWNSFVVKSLVAQQEKAAADFQLQGVPAMYVNGKYQLNPQGMDTSNMDVFVAQYADTVKQLVGEEIKNKRRLLTGVFLFCAHNYFSACCIISVSCRSFSSQSLFSQH</sequence>
<dbReference type="InterPro" id="IPR023205">
    <property type="entry name" value="DsbA/DsbL"/>
</dbReference>
<evidence type="ECO:0000313" key="12">
    <source>
        <dbReference type="Proteomes" id="UP000254863"/>
    </source>
</evidence>
<dbReference type="PANTHER" id="PTHR35891:SF2">
    <property type="entry name" value="THIOL:DISULFIDE INTERCHANGE PROTEIN DSBA"/>
    <property type="match status" value="1"/>
</dbReference>
<dbReference type="InterPro" id="IPR050824">
    <property type="entry name" value="Thiol_disulfide_DsbA"/>
</dbReference>
<dbReference type="Proteomes" id="UP000254863">
    <property type="component" value="Unassembled WGS sequence"/>
</dbReference>
<dbReference type="GO" id="GO:0042597">
    <property type="term" value="C:periplasmic space"/>
    <property type="evidence" value="ECO:0007669"/>
    <property type="project" value="UniProtKB-SubCell"/>
</dbReference>
<reference evidence="11 12" key="1">
    <citation type="submission" date="2018-06" db="EMBL/GenBank/DDBJ databases">
        <authorList>
            <consortium name="Pathogen Informatics"/>
            <person name="Doyle S."/>
        </authorList>
    </citation>
    <scope>NUCLEOTIDE SEQUENCE [LARGE SCALE GENOMIC DNA]</scope>
    <source>
        <strain evidence="11 12">NCTC11685</strain>
    </source>
</reference>
<evidence type="ECO:0000256" key="9">
    <source>
        <dbReference type="SAM" id="SignalP"/>
    </source>
</evidence>
<organism evidence="11 12">
    <name type="scientific">Klebsiella michiganensis</name>
    <dbReference type="NCBI Taxonomy" id="1134687"/>
    <lineage>
        <taxon>Bacteria</taxon>
        <taxon>Pseudomonadati</taxon>
        <taxon>Pseudomonadota</taxon>
        <taxon>Gammaproteobacteria</taxon>
        <taxon>Enterobacterales</taxon>
        <taxon>Enterobacteriaceae</taxon>
        <taxon>Klebsiella/Raoultella group</taxon>
        <taxon>Klebsiella</taxon>
    </lineage>
</organism>
<evidence type="ECO:0000256" key="8">
    <source>
        <dbReference type="PIRSR" id="PIRSR001488-1"/>
    </source>
</evidence>
<dbReference type="GO" id="GO:0015036">
    <property type="term" value="F:disulfide oxidoreductase activity"/>
    <property type="evidence" value="ECO:0007669"/>
    <property type="project" value="UniProtKB-ARBA"/>
</dbReference>
<keyword evidence="4 9" id="KW-0732">Signal</keyword>
<proteinExistence type="inferred from homology"/>
<comment type="caution">
    <text evidence="11">The sequence shown here is derived from an EMBL/GenBank/DDBJ whole genome shotgun (WGS) entry which is preliminary data.</text>
</comment>
<dbReference type="PROSITE" id="PS51352">
    <property type="entry name" value="THIOREDOXIN_2"/>
    <property type="match status" value="1"/>
</dbReference>
<accession>A0A7H4PEN3</accession>
<dbReference type="InterPro" id="IPR001853">
    <property type="entry name" value="DSBA-like_thioredoxin_dom"/>
</dbReference>
<dbReference type="InterPro" id="IPR036249">
    <property type="entry name" value="Thioredoxin-like_sf"/>
</dbReference>
<gene>
    <name evidence="11" type="primary">dsbA_1</name>
    <name evidence="11" type="ORF">NCTC11685_04107</name>
</gene>
<dbReference type="Pfam" id="PF01323">
    <property type="entry name" value="DSBA"/>
    <property type="match status" value="1"/>
</dbReference>
<evidence type="ECO:0000256" key="6">
    <source>
        <dbReference type="ARBA" id="ARBA00023157"/>
    </source>
</evidence>
<keyword evidence="5" id="KW-0574">Periplasm</keyword>
<dbReference type="PANTHER" id="PTHR35891">
    <property type="entry name" value="THIOL:DISULFIDE INTERCHANGE PROTEIN DSBA"/>
    <property type="match status" value="1"/>
</dbReference>
<dbReference type="InterPro" id="IPR013766">
    <property type="entry name" value="Thioredoxin_domain"/>
</dbReference>
<feature type="signal peptide" evidence="9">
    <location>
        <begin position="1"/>
        <end position="19"/>
    </location>
</feature>
<keyword evidence="6" id="KW-1015">Disulfide bond</keyword>
<evidence type="ECO:0000259" key="10">
    <source>
        <dbReference type="PROSITE" id="PS51352"/>
    </source>
</evidence>
<dbReference type="PIRSF" id="PIRSF001488">
    <property type="entry name" value="Tdi_protein"/>
    <property type="match status" value="1"/>
</dbReference>
<dbReference type="InterPro" id="IPR017937">
    <property type="entry name" value="Thioredoxin_CS"/>
</dbReference>
<evidence type="ECO:0000256" key="4">
    <source>
        <dbReference type="ARBA" id="ARBA00022729"/>
    </source>
</evidence>
<dbReference type="SUPFAM" id="SSF52833">
    <property type="entry name" value="Thioredoxin-like"/>
    <property type="match status" value="1"/>
</dbReference>
<evidence type="ECO:0000313" key="11">
    <source>
        <dbReference type="EMBL" id="STW66360.1"/>
    </source>
</evidence>
<dbReference type="PROSITE" id="PS00194">
    <property type="entry name" value="THIOREDOXIN_1"/>
    <property type="match status" value="1"/>
</dbReference>
<name>A0A7H4PEN3_9ENTR</name>
<protein>
    <recommendedName>
        <fullName evidence="3">Thiol:disulfide interchange protein DsbA</fullName>
    </recommendedName>
</protein>
<feature type="domain" description="Thioredoxin" evidence="10">
    <location>
        <begin position="6"/>
        <end position="149"/>
    </location>
</feature>
<comment type="similarity">
    <text evidence="2">Belongs to the thioredoxin family. DsbA subfamily.</text>
</comment>
<feature type="chain" id="PRO_5029013668" description="Thiol:disulfide interchange protein DsbA" evidence="9">
    <location>
        <begin position="20"/>
        <end position="249"/>
    </location>
</feature>
<keyword evidence="7" id="KW-0676">Redox-active center</keyword>